<comment type="caution">
    <text evidence="1">The sequence shown here is derived from an EMBL/GenBank/DDBJ whole genome shotgun (WGS) entry which is preliminary data.</text>
</comment>
<gene>
    <name evidence="1" type="ORF">QAD02_012863</name>
</gene>
<organism evidence="1 2">
    <name type="scientific">Eretmocerus hayati</name>
    <dbReference type="NCBI Taxonomy" id="131215"/>
    <lineage>
        <taxon>Eukaryota</taxon>
        <taxon>Metazoa</taxon>
        <taxon>Ecdysozoa</taxon>
        <taxon>Arthropoda</taxon>
        <taxon>Hexapoda</taxon>
        <taxon>Insecta</taxon>
        <taxon>Pterygota</taxon>
        <taxon>Neoptera</taxon>
        <taxon>Endopterygota</taxon>
        <taxon>Hymenoptera</taxon>
        <taxon>Apocrita</taxon>
        <taxon>Proctotrupomorpha</taxon>
        <taxon>Chalcidoidea</taxon>
        <taxon>Aphelinidae</taxon>
        <taxon>Aphelininae</taxon>
        <taxon>Eretmocerus</taxon>
    </lineage>
</organism>
<reference evidence="1" key="1">
    <citation type="submission" date="2023-04" db="EMBL/GenBank/DDBJ databases">
        <title>A chromosome-level genome assembly of the parasitoid wasp Eretmocerus hayati.</title>
        <authorList>
            <person name="Zhong Y."/>
            <person name="Liu S."/>
            <person name="Liu Y."/>
        </authorList>
    </citation>
    <scope>NUCLEOTIDE SEQUENCE</scope>
    <source>
        <strain evidence="1">ZJU_SS_LIU_2023</strain>
    </source>
</reference>
<dbReference type="Proteomes" id="UP001239111">
    <property type="component" value="Chromosome 2"/>
</dbReference>
<protein>
    <submittedName>
        <fullName evidence="1">Uncharacterized protein</fullName>
    </submittedName>
</protein>
<dbReference type="EMBL" id="CM056742">
    <property type="protein sequence ID" value="KAJ8677076.1"/>
    <property type="molecule type" value="Genomic_DNA"/>
</dbReference>
<accession>A0ACC2P0Y1</accession>
<name>A0ACC2P0Y1_9HYME</name>
<proteinExistence type="predicted"/>
<keyword evidence="2" id="KW-1185">Reference proteome</keyword>
<evidence type="ECO:0000313" key="1">
    <source>
        <dbReference type="EMBL" id="KAJ8677076.1"/>
    </source>
</evidence>
<sequence length="1251" mass="139782">MSESTVTKPTPEPSSVPSSEPSTEPEPLFRIVIDDDGCDGCRKERADKNCQKGRRGKKYTTKQRRPSSNRKWREVMKRRILLKVATGPPSVHSDSESIPAVNPSPANALAGECNVDLTRCKYDEVSDQQPMSLFRATVSCESSTAGCSDVSDDSAIVETEIPPRLDNDLEEAFTVASQAVGSGRETSGGDKLDNIQLLPGSIGIDNHGPTIIVRGTIHQGDLNFSENSRGRQCTAIAMASIAMNYLEDPRYWSDEDVDYILAMGDSLYQASMQARHVIPNEPFPQYLAVEEVLSEFCIGNSVAANSIYGQLLSRQDGFKNLRDILQLILASGSKGILTTGVISVALMNIDGKIGYFDSHSRGPEGEMECEEGTACFMITSDVEHLHDLLIRNICGSREYAHNIQFHYSQIDVQIIIQAMNEHDENVRECNEDECVIDREGCNDDDNTDESSSENSICDMKWIFENLYREFDHHSNDANCSFAKLRFLSTYNKGLSKLMKFKCENCGLVKNISSTSETSTSLDLNSAAIIGSPTIGIGQSQLDELLGALNIRSMSNQTYQKYHGNVVDHVITATEKQMKSNREEEKALAEARGDYIVDRNGVKIYKIDVEGDGGYMKRSYVNSAYTSPACVVVVIGRYTKKILYMEVVQKSCVYCIRGKQHSPAHCYRNHEINESSTSMETKAFERIFSWTLQDNLILKRLVSDGDAKNFIAITNANPYGAYGIMVENILCSNHLKRNISAGIQEISRTRGEIGRIRGNIEESSKTFHLAITRCVEKFNQLQEDTSSKCHRLRADLLKLPFHVYADHSQCSGDNFGCDGQLRQGEQNLVPELQQKNLFNRIEKVMQRAINNANHLLMNLTTNTSESFMAIVAKTIGAKRMHFALKLSYLARCCIAVLLFNTSASIAPICLEMGKDIPQIGFKIQKFRLAKNQQRLVRRAQEDYADNRRSGQFHGADGNYGRVVDPDKIAAELLLLNSQTYVHPSTPKNREALDWGIAFEVVAKQKLRESGFNIRDCGLTMHPSILGIGASADGFIDDDGTLEVKCPHTARMVDPLVAITDHSFDISKNFYRDADGLHLKQHQDIYCQIQGQLAATGRKYGLLAIATTKGVHTMRVDRDESSIGDLMEKCESFYKDCVVPEIVNSRFYRDLPLREPLSKIAAENALKERKFEEELDKEVRKIERELKKSEKERERAAKDDKRGTKRKVPTSRTTRKKRRKVAEEQAIEIGKGGAGNQLGHEQGGAIVQESDAQ</sequence>
<evidence type="ECO:0000313" key="2">
    <source>
        <dbReference type="Proteomes" id="UP001239111"/>
    </source>
</evidence>